<evidence type="ECO:0000256" key="2">
    <source>
        <dbReference type="ARBA" id="ARBA00007430"/>
    </source>
</evidence>
<evidence type="ECO:0000256" key="7">
    <source>
        <dbReference type="SAM" id="Phobius"/>
    </source>
</evidence>
<feature type="transmembrane region" description="Helical" evidence="7">
    <location>
        <begin position="362"/>
        <end position="381"/>
    </location>
</feature>
<feature type="transmembrane region" description="Helical" evidence="7">
    <location>
        <begin position="418"/>
        <end position="440"/>
    </location>
</feature>
<keyword evidence="5 7" id="KW-1133">Transmembrane helix</keyword>
<dbReference type="GO" id="GO:0005886">
    <property type="term" value="C:plasma membrane"/>
    <property type="evidence" value="ECO:0007669"/>
    <property type="project" value="UniProtKB-SubCell"/>
</dbReference>
<name>A0A0K6IAI1_9BURK</name>
<protein>
    <submittedName>
        <fullName evidence="8">Membrane protein involved in the export of O-antigen and teichoic acid</fullName>
    </submittedName>
</protein>
<evidence type="ECO:0000256" key="6">
    <source>
        <dbReference type="ARBA" id="ARBA00023136"/>
    </source>
</evidence>
<feature type="transmembrane region" description="Helical" evidence="7">
    <location>
        <begin position="387"/>
        <end position="406"/>
    </location>
</feature>
<evidence type="ECO:0000256" key="4">
    <source>
        <dbReference type="ARBA" id="ARBA00022692"/>
    </source>
</evidence>
<dbReference type="NCBIfam" id="NF007773">
    <property type="entry name" value="PRK10459.1"/>
    <property type="match status" value="1"/>
</dbReference>
<evidence type="ECO:0000256" key="1">
    <source>
        <dbReference type="ARBA" id="ARBA00004651"/>
    </source>
</evidence>
<evidence type="ECO:0000313" key="9">
    <source>
        <dbReference type="Proteomes" id="UP000183649"/>
    </source>
</evidence>
<dbReference type="PANTHER" id="PTHR30250:SF10">
    <property type="entry name" value="LIPOPOLYSACCHARIDE BIOSYNTHESIS PROTEIN WZXC"/>
    <property type="match status" value="1"/>
</dbReference>
<dbReference type="Proteomes" id="UP000183649">
    <property type="component" value="Unassembled WGS sequence"/>
</dbReference>
<dbReference type="AlphaFoldDB" id="A0A0K6IAI1"/>
<feature type="transmembrane region" description="Helical" evidence="7">
    <location>
        <begin position="21"/>
        <end position="40"/>
    </location>
</feature>
<organism evidence="8 9">
    <name type="scientific">Thiomonas bhubaneswarensis</name>
    <dbReference type="NCBI Taxonomy" id="339866"/>
    <lineage>
        <taxon>Bacteria</taxon>
        <taxon>Pseudomonadati</taxon>
        <taxon>Pseudomonadota</taxon>
        <taxon>Betaproteobacteria</taxon>
        <taxon>Burkholderiales</taxon>
        <taxon>Thiomonas</taxon>
    </lineage>
</organism>
<comment type="subcellular location">
    <subcellularLocation>
        <location evidence="1">Cell membrane</location>
        <topology evidence="1">Multi-pass membrane protein</topology>
    </subcellularLocation>
</comment>
<dbReference type="RefSeq" id="WP_055451606.1">
    <property type="nucleotide sequence ID" value="NZ_CYHF01000011.1"/>
</dbReference>
<gene>
    <name evidence="8" type="ORF">Ga0061069_11158</name>
</gene>
<feature type="transmembrane region" description="Helical" evidence="7">
    <location>
        <begin position="446"/>
        <end position="468"/>
    </location>
</feature>
<keyword evidence="9" id="KW-1185">Reference proteome</keyword>
<dbReference type="OrthoDB" id="8538786at2"/>
<dbReference type="PANTHER" id="PTHR30250">
    <property type="entry name" value="PST FAMILY PREDICTED COLANIC ACID TRANSPORTER"/>
    <property type="match status" value="1"/>
</dbReference>
<dbReference type="InterPro" id="IPR050833">
    <property type="entry name" value="Poly_Biosynth_Transport"/>
</dbReference>
<reference evidence="9" key="1">
    <citation type="submission" date="2015-08" db="EMBL/GenBank/DDBJ databases">
        <authorList>
            <person name="Varghese N."/>
        </authorList>
    </citation>
    <scope>NUCLEOTIDE SEQUENCE [LARGE SCALE GENOMIC DNA]</scope>
    <source>
        <strain evidence="9">DSM 18181</strain>
    </source>
</reference>
<dbReference type="EMBL" id="CYHF01000011">
    <property type="protein sequence ID" value="CUB00114.1"/>
    <property type="molecule type" value="Genomic_DNA"/>
</dbReference>
<feature type="transmembrane region" description="Helical" evidence="7">
    <location>
        <begin position="46"/>
        <end position="63"/>
    </location>
</feature>
<evidence type="ECO:0000256" key="5">
    <source>
        <dbReference type="ARBA" id="ARBA00022989"/>
    </source>
</evidence>
<dbReference type="STRING" id="339866.GCA_001418255_02780"/>
<feature type="transmembrane region" description="Helical" evidence="7">
    <location>
        <begin position="150"/>
        <end position="171"/>
    </location>
</feature>
<feature type="transmembrane region" description="Helical" evidence="7">
    <location>
        <begin position="117"/>
        <end position="138"/>
    </location>
</feature>
<keyword evidence="4 7" id="KW-0812">Transmembrane</keyword>
<evidence type="ECO:0000256" key="3">
    <source>
        <dbReference type="ARBA" id="ARBA00022475"/>
    </source>
</evidence>
<sequence length="491" mass="53030">MSPTPGGLKEKAFSAVRWTTVSTATGVIMKLVQVVILTHILTPEDYGVMAIVAAVLTFPWVINDTGLNSAYIHRRNVTDDERSSLFWGGAIFAVLLGGVVLALAPLIAWIYADPRLLPLLGLSSATFLVVILGSQYRLEAEKTLRFRPMAVIETIAALAGTATAILTAVYGAGPYTLVWSSLARSLVNTLLCWVYLSDGWKPSWHLSWRELRPYMHFGLAAVSSAIINNINRSLDVIVLGKFVPANSLGLYSVPRNFVEMLQQLVNNIISRVGFPLISSVQHDRPKVQAIIGATLNMVGAINAPLYVGMALFAEPLVRVLFGAEWHHTGPLLAILAVVGYVRSMLAPTRGLLLGLGLARVELWWSLGILALTLPAIVLGSMHGPAGLAVSMALASLLLLVPTWYGIYRPLASLGFASYAVLIVRPVLIAALSMVPGVFLVREFSQPIVQLAAAVLTTAPLYLLLNLLANRPFVDSVLRLLLLRRAPGPSRS</sequence>
<accession>A0A0K6IAI1</accession>
<feature type="transmembrane region" description="Helical" evidence="7">
    <location>
        <begin position="177"/>
        <end position="196"/>
    </location>
</feature>
<proteinExistence type="inferred from homology"/>
<dbReference type="CDD" id="cd13127">
    <property type="entry name" value="MATE_tuaB_like"/>
    <property type="match status" value="1"/>
</dbReference>
<keyword evidence="3" id="KW-1003">Cell membrane</keyword>
<feature type="transmembrane region" description="Helical" evidence="7">
    <location>
        <begin position="84"/>
        <end position="111"/>
    </location>
</feature>
<feature type="transmembrane region" description="Helical" evidence="7">
    <location>
        <begin position="289"/>
        <end position="313"/>
    </location>
</feature>
<evidence type="ECO:0000313" key="8">
    <source>
        <dbReference type="EMBL" id="CUB00114.1"/>
    </source>
</evidence>
<keyword evidence="6 7" id="KW-0472">Membrane</keyword>
<comment type="similarity">
    <text evidence="2">Belongs to the polysaccharide synthase family.</text>
</comment>
<dbReference type="Pfam" id="PF13440">
    <property type="entry name" value="Polysacc_synt_3"/>
    <property type="match status" value="1"/>
</dbReference>